<sequence>MALVMLIDGNSLTYRAFHALPTDMATASGQVTNAVFGFTSMLVNLLKDHHPDQLVVAFDRPEPTFRHEMISDYKAGRAETPDILRQQMGLVRQLVETLRVPLVEVAGYEADDVLATLATRSAAAGDDVIVVTGDRDAYQLVADPHVKVLYNRRGVSDYALYDEAGIEERTGVRPAVYPQYAALRGDPSDNLPGVPGVGEKTAARLINTYGGLDGIFAHLDELTPKLRASLAAAEERVRTNAKATPLIRDVPVEVDPAAAAVGGWDRDELKRLFDFLEFRTLWDRFVEATTQGESAAASPPPAGAALDLDVTAPAGAAAAASTLERWA</sequence>
<evidence type="ECO:0000259" key="7">
    <source>
        <dbReference type="SMART" id="SM00475"/>
    </source>
</evidence>
<dbReference type="Pfam" id="PF02739">
    <property type="entry name" value="5_3_exonuc_N"/>
    <property type="match status" value="1"/>
</dbReference>
<keyword evidence="1" id="KW-0540">Nuclease</keyword>
<keyword evidence="2" id="KW-0378">Hydrolase</keyword>
<keyword evidence="4" id="KW-0238">DNA-binding</keyword>
<evidence type="ECO:0000313" key="9">
    <source>
        <dbReference type="Proteomes" id="UP000437736"/>
    </source>
</evidence>
<name>A0ABW9QX87_9ACTN</name>
<evidence type="ECO:0000256" key="5">
    <source>
        <dbReference type="ARBA" id="ARBA00049957"/>
    </source>
</evidence>
<evidence type="ECO:0000256" key="4">
    <source>
        <dbReference type="ARBA" id="ARBA00023125"/>
    </source>
</evidence>
<dbReference type="InterPro" id="IPR036279">
    <property type="entry name" value="5-3_exonuclease_C_sf"/>
</dbReference>
<reference evidence="8 9" key="1">
    <citation type="submission" date="2019-11" db="EMBL/GenBank/DDBJ databases">
        <title>Acidiferrimicrobium australis gen. nov., sp. nov., an acidophilic and obligately heterotrophic, member of the Actinobacteria that catalyses dissimilatory oxido- reduction of iron isolated from metal-rich acidic water in Chile.</title>
        <authorList>
            <person name="Gonzalez D."/>
            <person name="Huber K."/>
            <person name="Hedrich S."/>
            <person name="Rojas-Villalobos C."/>
            <person name="Quatrini R."/>
            <person name="Dinamarca M.A."/>
            <person name="Schwarz A."/>
            <person name="Canales C."/>
            <person name="Nancucheo I."/>
        </authorList>
    </citation>
    <scope>NUCLEOTIDE SEQUENCE [LARGE SCALE GENOMIC DNA]</scope>
    <source>
        <strain evidence="8 9">USS-CCA1</strain>
    </source>
</reference>
<dbReference type="SUPFAM" id="SSF47807">
    <property type="entry name" value="5' to 3' exonuclease, C-terminal subdomain"/>
    <property type="match status" value="1"/>
</dbReference>
<dbReference type="InterPro" id="IPR002421">
    <property type="entry name" value="5-3_exonuclease"/>
</dbReference>
<comment type="function">
    <text evidence="5">5'-3' exonuclease acting preferentially on double-stranded DNA.</text>
</comment>
<dbReference type="Gene3D" id="1.10.150.20">
    <property type="entry name" value="5' to 3' exonuclease, C-terminal subdomain"/>
    <property type="match status" value="1"/>
</dbReference>
<evidence type="ECO:0000256" key="3">
    <source>
        <dbReference type="ARBA" id="ARBA00022839"/>
    </source>
</evidence>
<keyword evidence="3" id="KW-0269">Exonuclease</keyword>
<feature type="domain" description="5'-3' exonuclease" evidence="7">
    <location>
        <begin position="1"/>
        <end position="262"/>
    </location>
</feature>
<gene>
    <name evidence="8" type="ORF">GHK86_16315</name>
</gene>
<dbReference type="InterPro" id="IPR020046">
    <property type="entry name" value="5-3_exonucl_a-hlix_arch_N"/>
</dbReference>
<dbReference type="PANTHER" id="PTHR42646">
    <property type="entry name" value="FLAP ENDONUCLEASE XNI"/>
    <property type="match status" value="1"/>
</dbReference>
<dbReference type="Gene3D" id="3.40.50.1010">
    <property type="entry name" value="5'-nuclease"/>
    <property type="match status" value="1"/>
</dbReference>
<comment type="caution">
    <text evidence="8">The sequence shown here is derived from an EMBL/GenBank/DDBJ whole genome shotgun (WGS) entry which is preliminary data.</text>
</comment>
<dbReference type="SMART" id="SM00279">
    <property type="entry name" value="HhH2"/>
    <property type="match status" value="1"/>
</dbReference>
<dbReference type="Pfam" id="PF01367">
    <property type="entry name" value="5_3_exonuc"/>
    <property type="match status" value="1"/>
</dbReference>
<dbReference type="InterPro" id="IPR038969">
    <property type="entry name" value="FEN"/>
</dbReference>
<dbReference type="EMBL" id="WJHE01000927">
    <property type="protein sequence ID" value="MST34279.1"/>
    <property type="molecule type" value="Genomic_DNA"/>
</dbReference>
<dbReference type="SMART" id="SM00475">
    <property type="entry name" value="53EXOc"/>
    <property type="match status" value="1"/>
</dbReference>
<dbReference type="PANTHER" id="PTHR42646:SF2">
    <property type="entry name" value="5'-3' EXONUCLEASE FAMILY PROTEIN"/>
    <property type="match status" value="1"/>
</dbReference>
<feature type="non-terminal residue" evidence="8">
    <location>
        <position position="327"/>
    </location>
</feature>
<dbReference type="InterPro" id="IPR020045">
    <property type="entry name" value="DNA_polI_H3TH"/>
</dbReference>
<dbReference type="CDD" id="cd09859">
    <property type="entry name" value="PIN_53EXO"/>
    <property type="match status" value="1"/>
</dbReference>
<evidence type="ECO:0000313" key="8">
    <source>
        <dbReference type="EMBL" id="MST34279.1"/>
    </source>
</evidence>
<dbReference type="SUPFAM" id="SSF88723">
    <property type="entry name" value="PIN domain-like"/>
    <property type="match status" value="1"/>
</dbReference>
<evidence type="ECO:0000256" key="1">
    <source>
        <dbReference type="ARBA" id="ARBA00022722"/>
    </source>
</evidence>
<dbReference type="InterPro" id="IPR008918">
    <property type="entry name" value="HhH2"/>
</dbReference>
<keyword evidence="9" id="KW-1185">Reference proteome</keyword>
<evidence type="ECO:0000256" key="2">
    <source>
        <dbReference type="ARBA" id="ARBA00022801"/>
    </source>
</evidence>
<accession>A0ABW9QX87</accession>
<protein>
    <recommendedName>
        <fullName evidence="6">5'-3' exonuclease</fullName>
    </recommendedName>
</protein>
<dbReference type="InterPro" id="IPR029060">
    <property type="entry name" value="PIN-like_dom_sf"/>
</dbReference>
<dbReference type="Proteomes" id="UP000437736">
    <property type="component" value="Unassembled WGS sequence"/>
</dbReference>
<evidence type="ECO:0000256" key="6">
    <source>
        <dbReference type="ARBA" id="ARBA00050026"/>
    </source>
</evidence>
<organism evidence="8 9">
    <name type="scientific">Acidiferrimicrobium australe</name>
    <dbReference type="NCBI Taxonomy" id="2664430"/>
    <lineage>
        <taxon>Bacteria</taxon>
        <taxon>Bacillati</taxon>
        <taxon>Actinomycetota</taxon>
        <taxon>Acidimicrobiia</taxon>
        <taxon>Acidimicrobiales</taxon>
        <taxon>Acidimicrobiaceae</taxon>
        <taxon>Acidiferrimicrobium</taxon>
    </lineage>
</organism>
<proteinExistence type="predicted"/>
<dbReference type="CDD" id="cd09898">
    <property type="entry name" value="H3TH_53EXO"/>
    <property type="match status" value="1"/>
</dbReference>